<keyword evidence="3" id="KW-1185">Reference proteome</keyword>
<dbReference type="AlphaFoldDB" id="A0A835Z2Y3"/>
<proteinExistence type="predicted"/>
<evidence type="ECO:0000313" key="2">
    <source>
        <dbReference type="EMBL" id="KAG5184070.1"/>
    </source>
</evidence>
<organism evidence="2 3">
    <name type="scientific">Tribonema minus</name>
    <dbReference type="NCBI Taxonomy" id="303371"/>
    <lineage>
        <taxon>Eukaryota</taxon>
        <taxon>Sar</taxon>
        <taxon>Stramenopiles</taxon>
        <taxon>Ochrophyta</taxon>
        <taxon>PX clade</taxon>
        <taxon>Xanthophyceae</taxon>
        <taxon>Tribonematales</taxon>
        <taxon>Tribonemataceae</taxon>
        <taxon>Tribonema</taxon>
    </lineage>
</organism>
<evidence type="ECO:0000256" key="1">
    <source>
        <dbReference type="SAM" id="MobiDB-lite"/>
    </source>
</evidence>
<dbReference type="EMBL" id="JAFCMP010000179">
    <property type="protein sequence ID" value="KAG5184070.1"/>
    <property type="molecule type" value="Genomic_DNA"/>
</dbReference>
<sequence length="1026" mass="115915">MPPKPKRQLLTKDEIAAARKQRKNDTTVDNCRNRLLNAFGRRAVQKTTGDNAELYSESQDQEELFLRAFERQRGKELDVRYRVVTIGLKAVVADVREKADILDKLSELTSYFSRLRVYASLFSQFVITQSLNAQGQVMRTIDASFFRSCFDAFCYPSRSNPLSQQFSQFTSLTGITSFPAPAHTNEIKNDQAKKLWTATMTRMKEHYQKRVKAIANWVFRDVIRPHHSDMADKIFSGKVQQLIAFMSRAPSSAADVVAALIGLGFDDIIYRLDIITFCERARAVGGVTEQIRHWFNLQRQYIDEPRRRFEMVIRAANTLHPGKQGKQGRKKFIDTKFGRKAPPKIVAPLPYANPRAVFIRIDKSTMKGLFPSLNIEMGPWGYRSFMSPYNKKANIRCLRCSTRGSSERSMMEAIANPEVTECPWMLAPTFETDGHQIKLSLMTSHGTNPGPPGLRYLHEAGYKLRTKNEGIMDVVGRGRGVYNDHGIIFGEDRTVLDDAMLGGVDPGVCKPLCNIYALGADWDPTAALQHRPAFNYVVVTEEEIKKLSGRKKTAHQEAVVRAQQPKYASALRTVWRYRKRTSDVSELVRYCIAWKRVEHGYWAEKLRKVRKVKAFERFRALQSQAQHIKKVVFSGFQGADKRLIVFGNGSFKAKKGHVSVPRKMIIRACACECSVVMGDERGSSTPVVDQGGFALGEKVGWLTAAMDANLHVLLTEIVLNPRLGAHDVDTAFTILELHNLRSPALCKRFLESKCDDVLDVKIDGGWVDIKFDRPVTRKQATKTLESYHDPHLRVQVMNEKEDEEGRRITTSGGLTKSDLTRNTKNKIVSKRASRTAKKCEPLQLQLWRDAVKHALYVEKLDDGKFHPIKKGTNLYNTVRDIYDESVENNKSNIKKRNAEIAAFRAKLKKKPLLKRRRVPGPMPLSSKCKSPGKSPKSAKRYEAFKAGVLSPKAKLLSPKKGSPKKASPKKASPVKHKSPTPKKKSPSPKKKSPSPKKKSPTPKKAKSPTPKPRRSGRAKQAPKRYA</sequence>
<name>A0A835Z2Y3_9STRA</name>
<feature type="compositionally biased region" description="Basic residues" evidence="1">
    <location>
        <begin position="961"/>
        <end position="1026"/>
    </location>
</feature>
<dbReference type="GO" id="GO:0051276">
    <property type="term" value="P:chromosome organization"/>
    <property type="evidence" value="ECO:0007669"/>
    <property type="project" value="InterPro"/>
</dbReference>
<dbReference type="Proteomes" id="UP000664859">
    <property type="component" value="Unassembled WGS sequence"/>
</dbReference>
<accession>A0A835Z2Y3</accession>
<gene>
    <name evidence="2" type="ORF">JKP88DRAFT_315682</name>
</gene>
<feature type="region of interest" description="Disordered" evidence="1">
    <location>
        <begin position="910"/>
        <end position="1026"/>
    </location>
</feature>
<dbReference type="Pfam" id="PF19060">
    <property type="entry name" value="DVNP"/>
    <property type="match status" value="1"/>
</dbReference>
<dbReference type="GO" id="GO:0003677">
    <property type="term" value="F:DNA binding"/>
    <property type="evidence" value="ECO:0007669"/>
    <property type="project" value="InterPro"/>
</dbReference>
<evidence type="ECO:0000313" key="3">
    <source>
        <dbReference type="Proteomes" id="UP000664859"/>
    </source>
</evidence>
<feature type="region of interest" description="Disordered" evidence="1">
    <location>
        <begin position="800"/>
        <end position="823"/>
    </location>
</feature>
<feature type="compositionally biased region" description="Low complexity" evidence="1">
    <location>
        <begin position="923"/>
        <end position="935"/>
    </location>
</feature>
<feature type="compositionally biased region" description="Low complexity" evidence="1">
    <location>
        <begin position="949"/>
        <end position="960"/>
    </location>
</feature>
<reference evidence="2" key="1">
    <citation type="submission" date="2021-02" db="EMBL/GenBank/DDBJ databases">
        <title>First Annotated Genome of the Yellow-green Alga Tribonema minus.</title>
        <authorList>
            <person name="Mahan K.M."/>
        </authorList>
    </citation>
    <scope>NUCLEOTIDE SEQUENCE</scope>
    <source>
        <strain evidence="2">UTEX B ZZ1240</strain>
    </source>
</reference>
<protein>
    <submittedName>
        <fullName evidence="2">Uncharacterized protein</fullName>
    </submittedName>
</protein>
<comment type="caution">
    <text evidence="2">The sequence shown here is derived from an EMBL/GenBank/DDBJ whole genome shotgun (WGS) entry which is preliminary data.</text>
</comment>
<dbReference type="OrthoDB" id="442920at2759"/>
<dbReference type="InterPro" id="IPR043928">
    <property type="entry name" value="DNVP"/>
</dbReference>